<dbReference type="PANTHER" id="PTHR43775">
    <property type="entry name" value="FATTY ACID SYNTHASE"/>
    <property type="match status" value="1"/>
</dbReference>
<dbReference type="Pfam" id="PF16073">
    <property type="entry name" value="SAT"/>
    <property type="match status" value="1"/>
</dbReference>
<dbReference type="SMART" id="SM00823">
    <property type="entry name" value="PKS_PP"/>
    <property type="match status" value="1"/>
</dbReference>
<evidence type="ECO:0000313" key="9">
    <source>
        <dbReference type="EMBL" id="CAP96142.1"/>
    </source>
</evidence>
<dbReference type="InterPro" id="IPR006162">
    <property type="entry name" value="Ppantetheine_attach_site"/>
</dbReference>
<dbReference type="PANTHER" id="PTHR43775:SF37">
    <property type="entry name" value="SI:DKEY-61P9.11"/>
    <property type="match status" value="1"/>
</dbReference>
<dbReference type="InterPro" id="IPR016039">
    <property type="entry name" value="Thiolase-like"/>
</dbReference>
<dbReference type="InterPro" id="IPR001227">
    <property type="entry name" value="Ac_transferase_dom_sf"/>
</dbReference>
<dbReference type="GO" id="GO:0031177">
    <property type="term" value="F:phosphopantetheine binding"/>
    <property type="evidence" value="ECO:0007669"/>
    <property type="project" value="InterPro"/>
</dbReference>
<dbReference type="EMBL" id="AM920436">
    <property type="protein sequence ID" value="CAP96142.1"/>
    <property type="molecule type" value="Genomic_DNA"/>
</dbReference>
<dbReference type="GO" id="GO:0004312">
    <property type="term" value="F:fatty acid synthase activity"/>
    <property type="evidence" value="ECO:0007669"/>
    <property type="project" value="TreeGrafter"/>
</dbReference>
<accession>B6HLN4</accession>
<evidence type="ECO:0000256" key="3">
    <source>
        <dbReference type="ARBA" id="ARBA00022679"/>
    </source>
</evidence>
<dbReference type="Proteomes" id="UP000000724">
    <property type="component" value="Contig Pc00c21"/>
</dbReference>
<dbReference type="InterPro" id="IPR014031">
    <property type="entry name" value="Ketoacyl_synth_C"/>
</dbReference>
<feature type="region of interest" description="N-terminal hotdog fold" evidence="4">
    <location>
        <begin position="1294"/>
        <end position="1431"/>
    </location>
</feature>
<dbReference type="SMART" id="SM00825">
    <property type="entry name" value="PKS_KS"/>
    <property type="match status" value="1"/>
</dbReference>
<dbReference type="GeneID" id="8306431"/>
<protein>
    <submittedName>
        <fullName evidence="9">Pc21g12450 protein</fullName>
    </submittedName>
</protein>
<reference evidence="9 10" key="1">
    <citation type="journal article" date="2008" name="Nat. Biotechnol.">
        <title>Genome sequencing and analysis of the filamentous fungus Penicillium chrysogenum.</title>
        <authorList>
            <person name="van den Berg M.A."/>
            <person name="Albang R."/>
            <person name="Albermann K."/>
            <person name="Badger J.H."/>
            <person name="Daran J.-M."/>
            <person name="Driessen A.J.M."/>
            <person name="Garcia-Estrada C."/>
            <person name="Fedorova N.D."/>
            <person name="Harris D.M."/>
            <person name="Heijne W.H.M."/>
            <person name="Joardar V.S."/>
            <person name="Kiel J.A.K.W."/>
            <person name="Kovalchuk A."/>
            <person name="Martin J.F."/>
            <person name="Nierman W.C."/>
            <person name="Nijland J.G."/>
            <person name="Pronk J.T."/>
            <person name="Roubos J.A."/>
            <person name="van der Klei I.J."/>
            <person name="van Peij N.N.M.E."/>
            <person name="Veenhuis M."/>
            <person name="von Doehren H."/>
            <person name="Wagner C."/>
            <person name="Wortman J.R."/>
            <person name="Bovenberg R.A.L."/>
        </authorList>
    </citation>
    <scope>NUCLEOTIDE SEQUENCE [LARGE SCALE GENOMIC DNA]</scope>
    <source>
        <strain evidence="10">ATCC 28089 / DSM 1075 / NRRL 1951 / Wisconsin 54-1255</strain>
    </source>
</reference>
<gene>
    <name evidence="9" type="ORF">Pc21g12450</name>
    <name evidence="9" type="ORF">PCH_Pc21g12450</name>
</gene>
<dbReference type="InterPro" id="IPR029058">
    <property type="entry name" value="AB_hydrolase_fold"/>
</dbReference>
<dbReference type="VEuPathDB" id="FungiDB:PCH_Pc21g12450"/>
<dbReference type="Pfam" id="PF00975">
    <property type="entry name" value="Thioesterase"/>
    <property type="match status" value="1"/>
</dbReference>
<evidence type="ECO:0000259" key="6">
    <source>
        <dbReference type="PROSITE" id="PS50075"/>
    </source>
</evidence>
<dbReference type="PROSITE" id="PS00606">
    <property type="entry name" value="KS3_1"/>
    <property type="match status" value="1"/>
</dbReference>
<dbReference type="InterPro" id="IPR014043">
    <property type="entry name" value="Acyl_transferase_dom"/>
</dbReference>
<dbReference type="KEGG" id="pcs:N7525_007818"/>
<dbReference type="eggNOG" id="KOG1202">
    <property type="taxonomic scope" value="Eukaryota"/>
</dbReference>
<dbReference type="STRING" id="500485.B6HLN4"/>
<keyword evidence="3" id="KW-0808">Transferase</keyword>
<dbReference type="SUPFAM" id="SSF47336">
    <property type="entry name" value="ACP-like"/>
    <property type="match status" value="1"/>
</dbReference>
<dbReference type="SUPFAM" id="SSF52151">
    <property type="entry name" value="FabD/lysophospholipase-like"/>
    <property type="match status" value="1"/>
</dbReference>
<dbReference type="Gene3D" id="3.30.70.3290">
    <property type="match status" value="1"/>
</dbReference>
<evidence type="ECO:0000256" key="4">
    <source>
        <dbReference type="PROSITE-ProRule" id="PRU01363"/>
    </source>
</evidence>
<feature type="domain" description="PKS/mFAS DH" evidence="8">
    <location>
        <begin position="1294"/>
        <end position="1608"/>
    </location>
</feature>
<dbReference type="InterPro" id="IPR020806">
    <property type="entry name" value="PKS_PP-bd"/>
</dbReference>
<evidence type="ECO:0000256" key="5">
    <source>
        <dbReference type="SAM" id="MobiDB-lite"/>
    </source>
</evidence>
<dbReference type="GO" id="GO:0004315">
    <property type="term" value="F:3-oxoacyl-[acyl-carrier-protein] synthase activity"/>
    <property type="evidence" value="ECO:0007669"/>
    <property type="project" value="InterPro"/>
</dbReference>
<dbReference type="InterPro" id="IPR016036">
    <property type="entry name" value="Malonyl_transacylase_ACP-bd"/>
</dbReference>
<dbReference type="InterPro" id="IPR001031">
    <property type="entry name" value="Thioesterase"/>
</dbReference>
<name>B6HLN4_PENRW</name>
<dbReference type="CDD" id="cd00833">
    <property type="entry name" value="PKS"/>
    <property type="match status" value="1"/>
</dbReference>
<dbReference type="OrthoDB" id="329835at2759"/>
<dbReference type="InterPro" id="IPR036736">
    <property type="entry name" value="ACP-like_sf"/>
</dbReference>
<dbReference type="SMART" id="SM01294">
    <property type="entry name" value="PKS_PP_betabranch"/>
    <property type="match status" value="1"/>
</dbReference>
<dbReference type="Pfam" id="PF22621">
    <property type="entry name" value="CurL-like_PKS_C"/>
    <property type="match status" value="1"/>
</dbReference>
<sequence length="2098" mass="227569">MTFTTIPPQAPTTTTILLFGDQTDSWIEGIDQLYNQAASTPWLKSFVDNLACVVNAETKTILLDRALQNSLGHFTSLQELGDRYRHSNDEFGVARALLLHTLRVGTLLQWAKQEPSLLGPNARSEWLGISGGLISLSALAVAEDFDTLVDACLEVTRVLMRLCKLTSVRSRSMEDHPGIWGWAVLGISADDLRTALDQFQQSVGIPPIKRAKVGVSGVGWNTVIGPPSVIQLCIRKCPAVKTLAKNPLEIKALQHTLNTSPVDIDYIVGDNLSVLNRPISCPNHGIWGLDDPLATFDNWGGLLRTVCSQVLSRPLDVTVAAKKLNDHLFGANNVRIVQLGSSSHAPYLANVFKAEGRNVSVEDQKFLLHAQAEDLLASGRIAFVGMAERGPGSDNPEQFWDLIVSKQDLCTEVPKDRFDVDEYYCSEHGKDQKRCVMTTRYGCFMKSPGVFDSRFFKISPREAMLMDPGHRQFLMCTYEALEMAGYSDGQTQTTDPHRIAAFLGQCTDDWHDASHPTLGCDAYTLQGVQRAFGPGRLAWHFKWEGPTYSFDSACASSTASIHLACMSLLSKDIDMAVAGANNILSYPHSFTCLSKSGVLSDTGNCKPFRDDADGYCRGDFVGAVVLKRLEDAVAHNDNILAVVVGSGRNHSGNSTSITTSDSGAQERLFRKVMRNAQVSPDDISYVEMHGTGTQVGDPAEVSAVANTFKKRKPVDGPLMVGGVKGNFGHSEAAAGLAELIKCIMMFKKNIIPPQAGMPHALNPRFPPLSDYNIEIPAEPKQFKKTGKPRRILLNNFDAAGGNACMVLEDYTPGGNKQWAADPRENHVIASSARTQASYLANKRKLIDWLRANPTARIEDVAYTTTARRMHHQFRFACTAATTEELITKLEASEVLDSSPSPSQSCPIVFLFTGQGSHYSGMGSILYHTSPVFRDTVHLCVSISEEHGFPQFLHLITEGSIDMSVQSTVQTQLAVLTLEIGLAAFWGSVGVQPSMVIGHSLGEYAALHISGVLSLADVLYLVGCRALLLLERCELDTCSMLSVSIPERDVQDFLGSRPGYSSCDVACINSPVATVISGGTEDISHLQADLTAQSKHSKTLTVPYGFHSIQMDPILPDYISIAAGITYSAPRIPVASTLLGSIVDGPGTFGARYLAQQMRQRVDFVGALNSIKARLDDPTWLELGPSAICGSFVRATLYQSAPTKRIVSTLEGPGRDHAWVSITKCLATAYTQGVTIDWLNFHEPYKSSLRMVTLPSYAWDLKDYWVTYTDVNSGEQAPSVHSSAPVQQKIISTCAQYVVRKSSSSNGIDVTIGASLVDPGLTALIDGHRMVNEPICPGSVFCEAAIAAATYALETNGRNEDVGKLAIRNPVMSRPLTKHLVGPDGELLTTVSIKHSSRNEIQVIWKAAPLHRGTNYDLGSCTLTVCNSMEDLQAGWDRMSYFIKTRMYDVVQAAKDGRGHRFRPDIFYALFGAKVQYDAHYKAIKEAYVSEDFSESAAELVLKKDPVGTQFVASPYWGETSANLAGFTVNANPQNQQDGSGTSFINSGFDSFEQTAAFQPEQTYFTYVRVSQVDNDTRSCEIFIFDSSYKLMAQCSGLKFRRISNTVLGQILSGKPRSSAPQKNNTSKVVQKEHAPVAPVHPADVSVLEEKDAAPVRPGPFQVLLESIARETGIDITELTDDIAPAEIGVDSIMAIEVTATVSSATGVDLLPSFVVEHPTLGDLRHVLGAMDPSATSSPELTPASGTVSSFNPSIVSSAETSDFEDQSVVVKEPAVSSVVVEPTPTSKVQPQAPVIDESSPLPNVRMMLLKDGASKTGQPPFFLIADGTGSIGSYIHLPPHIKSGIRIYGVDSPYLRCPTRLTVDVGIPGAAKLIVEALLKKQPTGLPFWIGGFSGGAMISYEVCRQLSAAGHTVDGLLLVDMCSPRTKNVHAKSDLGLAMFEAISRQDESGVWSMSDKTIRHLQALFASVAAYNPPPLGKGEQPPVKRTAVIWAQKGMIGRAAGDPKLLKVLGDQNIPTEAYPGFMEDPRLGAVGWSLAHKTDSDLGPNGWDKYVGKDRLICASIYGDHLDLPTPGFVHLLGQEIEKAFEHFRGGSLQ</sequence>
<dbReference type="InterPro" id="IPR009081">
    <property type="entry name" value="PP-bd_ACP"/>
</dbReference>
<dbReference type="PROSITE" id="PS00012">
    <property type="entry name" value="PHOSPHOPANTETHEINE"/>
    <property type="match status" value="1"/>
</dbReference>
<dbReference type="OMA" id="DTGNCKT"/>
<dbReference type="InterPro" id="IPR016035">
    <property type="entry name" value="Acyl_Trfase/lysoPLipase"/>
</dbReference>
<dbReference type="SUPFAM" id="SSF53901">
    <property type="entry name" value="Thiolase-like"/>
    <property type="match status" value="1"/>
</dbReference>
<dbReference type="Pfam" id="PF00698">
    <property type="entry name" value="Acyl_transf_1"/>
    <property type="match status" value="1"/>
</dbReference>
<feature type="domain" description="Carrier" evidence="6">
    <location>
        <begin position="1654"/>
        <end position="1731"/>
    </location>
</feature>
<feature type="region of interest" description="C-terminal hotdog fold" evidence="4">
    <location>
        <begin position="1457"/>
        <end position="1608"/>
    </location>
</feature>
<organism evidence="9 10">
    <name type="scientific">Penicillium rubens (strain ATCC 28089 / DSM 1075 / NRRL 1951 / Wisconsin 54-1255)</name>
    <name type="common">Penicillium chrysogenum</name>
    <dbReference type="NCBI Taxonomy" id="500485"/>
    <lineage>
        <taxon>Eukaryota</taxon>
        <taxon>Fungi</taxon>
        <taxon>Dikarya</taxon>
        <taxon>Ascomycota</taxon>
        <taxon>Pezizomycotina</taxon>
        <taxon>Eurotiomycetes</taxon>
        <taxon>Eurotiomycetidae</taxon>
        <taxon>Eurotiales</taxon>
        <taxon>Aspergillaceae</taxon>
        <taxon>Penicillium</taxon>
        <taxon>Penicillium chrysogenum species complex</taxon>
    </lineage>
</organism>
<dbReference type="InterPro" id="IPR049900">
    <property type="entry name" value="PKS_mFAS_DH"/>
</dbReference>
<keyword evidence="2" id="KW-0597">Phosphoprotein</keyword>
<dbReference type="Pfam" id="PF00550">
    <property type="entry name" value="PP-binding"/>
    <property type="match status" value="1"/>
</dbReference>
<dbReference type="InterPro" id="IPR030918">
    <property type="entry name" value="PT_fungal_PKS"/>
</dbReference>
<dbReference type="InterPro" id="IPR032088">
    <property type="entry name" value="SAT"/>
</dbReference>
<dbReference type="InterPro" id="IPR050091">
    <property type="entry name" value="PKS_NRPS_Biosynth_Enz"/>
</dbReference>
<dbReference type="Gene3D" id="1.10.1200.10">
    <property type="entry name" value="ACP-like"/>
    <property type="match status" value="1"/>
</dbReference>
<dbReference type="PROSITE" id="PS50075">
    <property type="entry name" value="CARRIER"/>
    <property type="match status" value="1"/>
</dbReference>
<dbReference type="Gene3D" id="3.40.366.10">
    <property type="entry name" value="Malonyl-Coenzyme A Acyl Carrier Protein, domain 2"/>
    <property type="match status" value="1"/>
</dbReference>
<dbReference type="BioCyc" id="PCHR:PC21G12450-MONOMER"/>
<dbReference type="SUPFAM" id="SSF53474">
    <property type="entry name" value="alpha/beta-Hydrolases"/>
    <property type="match status" value="1"/>
</dbReference>
<dbReference type="InterPro" id="IPR014030">
    <property type="entry name" value="Ketoacyl_synth_N"/>
</dbReference>
<dbReference type="Pfam" id="PF02801">
    <property type="entry name" value="Ketoacyl-synt_C"/>
    <property type="match status" value="1"/>
</dbReference>
<dbReference type="SMART" id="SM00827">
    <property type="entry name" value="PKS_AT"/>
    <property type="match status" value="1"/>
</dbReference>
<dbReference type="Pfam" id="PF00109">
    <property type="entry name" value="ketoacyl-synt"/>
    <property type="match status" value="1"/>
</dbReference>
<dbReference type="InterPro" id="IPR018201">
    <property type="entry name" value="Ketoacyl_synth_AS"/>
</dbReference>
<dbReference type="NCBIfam" id="TIGR04532">
    <property type="entry name" value="PT_fungal_PKS"/>
    <property type="match status" value="1"/>
</dbReference>
<dbReference type="PROSITE" id="PS52019">
    <property type="entry name" value="PKS_MFAS_DH"/>
    <property type="match status" value="1"/>
</dbReference>
<evidence type="ECO:0000313" key="10">
    <source>
        <dbReference type="Proteomes" id="UP000000724"/>
    </source>
</evidence>
<feature type="region of interest" description="Disordered" evidence="5">
    <location>
        <begin position="1613"/>
        <end position="1634"/>
    </location>
</feature>
<proteinExistence type="predicted"/>
<dbReference type="Gene3D" id="3.40.47.10">
    <property type="match status" value="1"/>
</dbReference>
<dbReference type="GO" id="GO:0006633">
    <property type="term" value="P:fatty acid biosynthetic process"/>
    <property type="evidence" value="ECO:0007669"/>
    <property type="project" value="InterPro"/>
</dbReference>
<feature type="compositionally biased region" description="Polar residues" evidence="5">
    <location>
        <begin position="1618"/>
        <end position="1628"/>
    </location>
</feature>
<evidence type="ECO:0000259" key="7">
    <source>
        <dbReference type="PROSITE" id="PS52004"/>
    </source>
</evidence>
<dbReference type="Gene3D" id="3.30.70.250">
    <property type="entry name" value="Malonyl-CoA ACP transacylase, ACP-binding"/>
    <property type="match status" value="1"/>
</dbReference>
<dbReference type="InterPro" id="IPR020841">
    <property type="entry name" value="PKS_Beta-ketoAc_synthase_dom"/>
</dbReference>
<comment type="caution">
    <text evidence="4">Lacks conserved residue(s) required for the propagation of feature annotation.</text>
</comment>
<dbReference type="Gene3D" id="3.10.129.110">
    <property type="entry name" value="Polyketide synthase dehydratase"/>
    <property type="match status" value="1"/>
</dbReference>
<keyword evidence="10" id="KW-1185">Reference proteome</keyword>
<dbReference type="GO" id="GO:0017000">
    <property type="term" value="P:antibiotic biosynthetic process"/>
    <property type="evidence" value="ECO:0007669"/>
    <property type="project" value="UniProtKB-ARBA"/>
</dbReference>
<dbReference type="Gene3D" id="3.40.50.1820">
    <property type="entry name" value="alpha/beta hydrolase"/>
    <property type="match status" value="1"/>
</dbReference>
<evidence type="ECO:0000259" key="8">
    <source>
        <dbReference type="PROSITE" id="PS52019"/>
    </source>
</evidence>
<dbReference type="GO" id="GO:0030639">
    <property type="term" value="P:polyketide biosynthetic process"/>
    <property type="evidence" value="ECO:0007669"/>
    <property type="project" value="UniProtKB-ARBA"/>
</dbReference>
<dbReference type="PROSITE" id="PS52004">
    <property type="entry name" value="KS3_2"/>
    <property type="match status" value="1"/>
</dbReference>
<dbReference type="SUPFAM" id="SSF55048">
    <property type="entry name" value="Probable ACP-binding domain of malonyl-CoA ACP transacylase"/>
    <property type="match status" value="1"/>
</dbReference>
<dbReference type="HOGENOM" id="CLU_000022_6_4_1"/>
<feature type="domain" description="Ketosynthase family 3 (KS3)" evidence="7">
    <location>
        <begin position="378"/>
        <end position="809"/>
    </location>
</feature>
<dbReference type="SMR" id="B6HLN4"/>
<dbReference type="InterPro" id="IPR042104">
    <property type="entry name" value="PKS_dehydratase_sf"/>
</dbReference>
<keyword evidence="1" id="KW-0596">Phosphopantetheine</keyword>
<evidence type="ECO:0000256" key="1">
    <source>
        <dbReference type="ARBA" id="ARBA00022450"/>
    </source>
</evidence>
<evidence type="ECO:0000256" key="2">
    <source>
        <dbReference type="ARBA" id="ARBA00022553"/>
    </source>
</evidence>